<name>A0A5C8PTK9_9HYPH</name>
<dbReference type="AlphaFoldDB" id="A0A5C8PTK9"/>
<dbReference type="PANTHER" id="PTHR42912">
    <property type="entry name" value="METHYLTRANSFERASE"/>
    <property type="match status" value="1"/>
</dbReference>
<dbReference type="Proteomes" id="UP000321638">
    <property type="component" value="Unassembled WGS sequence"/>
</dbReference>
<dbReference type="SUPFAM" id="SSF53335">
    <property type="entry name" value="S-adenosyl-L-methionine-dependent methyltransferases"/>
    <property type="match status" value="1"/>
</dbReference>
<dbReference type="GO" id="GO:0008757">
    <property type="term" value="F:S-adenosylmethionine-dependent methyltransferase activity"/>
    <property type="evidence" value="ECO:0007669"/>
    <property type="project" value="InterPro"/>
</dbReference>
<evidence type="ECO:0000313" key="3">
    <source>
        <dbReference type="Proteomes" id="UP000321638"/>
    </source>
</evidence>
<sequence length="277" mass="30701">MNSASVPQGMDLANRLAWQTTDAVHRFRQEGWTDPGEAAAVSLVAPEARGAPILDIGIGAGRTVPLLTAISQDYTAVDYTPALVALCRQRHPTRRVLHMDARDLSAFADAAFGLVVFSYNGIDAVGYDDRMTVLREVNRVLRPGGLFIVSTHNRTGPGFGERPLSWFRFTPNPLRMGWRVLNAVRSLPDVVHYLHNRRLHYDGPGYSVRTAAAHHFGIVIVYATMQEQKRELAETGFHCEAVFSNDDGRRLTEGEDLSGTWWFHFVARKMASPATGA</sequence>
<dbReference type="Pfam" id="PF08241">
    <property type="entry name" value="Methyltransf_11"/>
    <property type="match status" value="1"/>
</dbReference>
<organism evidence="2 3">
    <name type="scientific">Vineibacter terrae</name>
    <dbReference type="NCBI Taxonomy" id="2586908"/>
    <lineage>
        <taxon>Bacteria</taxon>
        <taxon>Pseudomonadati</taxon>
        <taxon>Pseudomonadota</taxon>
        <taxon>Alphaproteobacteria</taxon>
        <taxon>Hyphomicrobiales</taxon>
        <taxon>Vineibacter</taxon>
    </lineage>
</organism>
<comment type="caution">
    <text evidence="2">The sequence shown here is derived from an EMBL/GenBank/DDBJ whole genome shotgun (WGS) entry which is preliminary data.</text>
</comment>
<dbReference type="CDD" id="cd02440">
    <property type="entry name" value="AdoMet_MTases"/>
    <property type="match status" value="1"/>
</dbReference>
<proteinExistence type="predicted"/>
<dbReference type="GO" id="GO:0032259">
    <property type="term" value="P:methylation"/>
    <property type="evidence" value="ECO:0007669"/>
    <property type="project" value="UniProtKB-KW"/>
</dbReference>
<keyword evidence="2" id="KW-0808">Transferase</keyword>
<protein>
    <submittedName>
        <fullName evidence="2">Class I SAM-dependent methyltransferase</fullName>
    </submittedName>
</protein>
<dbReference type="InterPro" id="IPR029063">
    <property type="entry name" value="SAM-dependent_MTases_sf"/>
</dbReference>
<evidence type="ECO:0000259" key="1">
    <source>
        <dbReference type="Pfam" id="PF08241"/>
    </source>
</evidence>
<evidence type="ECO:0000313" key="2">
    <source>
        <dbReference type="EMBL" id="TXL80301.1"/>
    </source>
</evidence>
<dbReference type="OrthoDB" id="7171187at2"/>
<accession>A0A5C8PTK9</accession>
<keyword evidence="3" id="KW-1185">Reference proteome</keyword>
<gene>
    <name evidence="2" type="ORF">FHP25_04515</name>
</gene>
<keyword evidence="2" id="KW-0489">Methyltransferase</keyword>
<dbReference type="InterPro" id="IPR013216">
    <property type="entry name" value="Methyltransf_11"/>
</dbReference>
<dbReference type="InterPro" id="IPR050508">
    <property type="entry name" value="Methyltransf_Superfamily"/>
</dbReference>
<dbReference type="EMBL" id="VDUZ01000004">
    <property type="protein sequence ID" value="TXL80301.1"/>
    <property type="molecule type" value="Genomic_DNA"/>
</dbReference>
<dbReference type="RefSeq" id="WP_147845716.1">
    <property type="nucleotide sequence ID" value="NZ_VDUZ01000004.1"/>
</dbReference>
<dbReference type="Gene3D" id="3.40.50.150">
    <property type="entry name" value="Vaccinia Virus protein VP39"/>
    <property type="match status" value="1"/>
</dbReference>
<reference evidence="2 3" key="1">
    <citation type="submission" date="2019-06" db="EMBL/GenBank/DDBJ databases">
        <title>New taxonomy in bacterial strain CC-CFT640, isolated from vineyard.</title>
        <authorList>
            <person name="Lin S.-Y."/>
            <person name="Tsai C.-F."/>
            <person name="Young C.-C."/>
        </authorList>
    </citation>
    <scope>NUCLEOTIDE SEQUENCE [LARGE SCALE GENOMIC DNA]</scope>
    <source>
        <strain evidence="2 3">CC-CFT640</strain>
    </source>
</reference>
<feature type="domain" description="Methyltransferase type 11" evidence="1">
    <location>
        <begin position="54"/>
        <end position="149"/>
    </location>
</feature>